<evidence type="ECO:0000259" key="6">
    <source>
        <dbReference type="Pfam" id="PF25151"/>
    </source>
</evidence>
<sequence>MAEDAPLQAPVSVDFLRKLSKDLHSYIPVDGAISEESINKLSDLLNALVGTASIPYIPASQRAGACNPLCSLLEKCQASPDERIRSLIWINHIWTDLFDIFLERYDNAKPKSMRQVLLLLCTILQKDHTATACTVKDESVVRLFDVLFQEDDTSKVKPALIALSHFVQKDVITVDYTITAFEQWASATGKSLQQFPAPGSVPKTFLHGIMSWANHQDTTPTAGNAVCAIMEHGRRQKAAHFSKDNANSPPIWVEPLESTIRRNPDAMLNFKSHVFPDLFKPILTDYLRFLEHLHLDDHIRLKPSADVKPSDDFEASLLFTSLQVGKDMGFVQEVDHRISKKIEIRDGVVLIPDRLLGRLLVHERAETRLAAFSLLTTSAAVTRPLTLGTFAILKRNLSYLHADTDANFRGEIMSLTMSLFERLRGSTGVMSRNLAKEQKTQDQSSTFELYHAHVEFIHWYLRFISSELQPIAAYQRHISALKALTIVMKSGLDPSVPHQALSRTAQGEVRFPFQMNVLTPLLVRELFDLIMDPFDDVRHAAAFLLKLGTNKTSEPPKKSSKGPKIVPVLIGKPVDSTFLVEHAFAAFLHRAEKAMLRSGRADHADGVARAYDLLFERRSEPLSPESPANSVLADWMKSRQGIVEHLISLLDETITAASSNLSVAVNAYPMHGILSALRYIFDQPSFYASMASMEGKELDDWKQLHNHTLDSLRSVWDCVRNILCVDAPEGHVPEDMEEEPDLTTKDILSYSWRGLKEASTLLRVIVAKAPFQLPGGTSILQTTEFEGLGKLCFLQLAELRHRGAFSTVAQTFATFCLRCSRSSDPEIKKLLDVWYEETLRCIRDKGSMITRRSAGLPSLITGILSAAPESALFARVIDDLKAEAVQNEQDKNIEGSHLPQVHALNCLKDVFTNTKLAVVSEPYVAEGLSLAASRLESKVWAIRNCGLMLFRALIDRLLGSGTTQHWKDTDRLKITRLSYKKYPNLLDIIVQLLTPKHQGGATELTNTALEGVFPAFQILQRARPPVERRAEIQQLVFGLTTSSHWHVRDMAARTLAALLAPEERVEWVLALIEMPFQRQNALHGVLLSVKYLVKDMCEANGKGLRDDLDLLAFALFEQFVRLFEENICPLTKSAYLDIITMIQKHHIASGDWKSTPPLICNVSHGTADLYYSLANSGEHMFKSSRTGEALLRRAVSLALVQHLLLSTCVAGHELKEQATVVAVVQHVAVSDPDTCRTTLESLTSTISASVLAAAAAADPAAHACIATILSAIADVSKDVEVAAAVRHAFAELLGRGLVLPDAPHRLAPVMLGSAETRTQIDGLGSPSLHEGALPLLGRYIDARVASATSPSPTVVPNGTSSTTGGTTATATEKRGGEAAVQEGESDPQLQLLLALFARTLRADLAESQPFPTRRAAIAALDTLRGFWRRRQQRHSSSSSSSSSSDDDDNEISQHHLHLALIAYDALNDDDDEIRDAAARVATRIVVFGGGGDHPHHDVLDVDVDAVEKIPAVLPLAASAKLAAYLRRTYPASRVLCEEAARRLLLEGEDGGERGSGGGGFAVRLAEARTENAALFAREKQNLFLDPVREVGVWGGVLAGLGLGVGGEDGDAAAAAAAAAAVSGEVVGRLEGWCVDGLRELRLLAERERDGAMGWAGRGEVFLLGWRVVGAVRVVLGWKRRGVVVAGGEVGGGLVRKKRVGRLRSSEVRRLLRETVDTWVEADVHGLWVREAEEVLSESVVTKLVDVRGIMEAVVGRGLSV</sequence>
<evidence type="ECO:0000256" key="1">
    <source>
        <dbReference type="ARBA" id="ARBA00010409"/>
    </source>
</evidence>
<reference evidence="7 8" key="1">
    <citation type="submission" date="2024-02" db="EMBL/GenBank/DDBJ databases">
        <title>De novo assembly and annotation of 12 fungi associated with fruit tree decline syndrome in Ontario, Canada.</title>
        <authorList>
            <person name="Sulman M."/>
            <person name="Ellouze W."/>
            <person name="Ilyukhin E."/>
        </authorList>
    </citation>
    <scope>NUCLEOTIDE SEQUENCE [LARGE SCALE GENOMIC DNA]</scope>
    <source>
        <strain evidence="7 8">FDS-637</strain>
    </source>
</reference>
<dbReference type="PANTHER" id="PTHR14387:SF0">
    <property type="entry name" value="DUF2428 DOMAIN-CONTAINING PROTEIN"/>
    <property type="match status" value="1"/>
</dbReference>
<dbReference type="Pfam" id="PF10350">
    <property type="entry name" value="DUF2428"/>
    <property type="match status" value="1"/>
</dbReference>
<feature type="compositionally biased region" description="Low complexity" evidence="3">
    <location>
        <begin position="1348"/>
        <end position="1370"/>
    </location>
</feature>
<comment type="similarity">
    <text evidence="1">Belongs to the THADA family.</text>
</comment>
<protein>
    <recommendedName>
        <fullName evidence="9">DUF2428 domain-containing protein</fullName>
    </recommendedName>
</protein>
<dbReference type="SUPFAM" id="SSF48371">
    <property type="entry name" value="ARM repeat"/>
    <property type="match status" value="2"/>
</dbReference>
<dbReference type="InterPro" id="IPR051954">
    <property type="entry name" value="tRNA_methyltransferase_THADA"/>
</dbReference>
<name>A0ABR3CS94_9PEZI</name>
<organism evidence="7 8">
    <name type="scientific">Diplodia seriata</name>
    <dbReference type="NCBI Taxonomy" id="420778"/>
    <lineage>
        <taxon>Eukaryota</taxon>
        <taxon>Fungi</taxon>
        <taxon>Dikarya</taxon>
        <taxon>Ascomycota</taxon>
        <taxon>Pezizomycotina</taxon>
        <taxon>Dothideomycetes</taxon>
        <taxon>Dothideomycetes incertae sedis</taxon>
        <taxon>Botryosphaeriales</taxon>
        <taxon>Botryosphaeriaceae</taxon>
        <taxon>Diplodia</taxon>
    </lineage>
</organism>
<dbReference type="InterPro" id="IPR056842">
    <property type="entry name" value="THADA-like_TPR_C"/>
</dbReference>
<dbReference type="PANTHER" id="PTHR14387">
    <property type="entry name" value="THADA/DEATH RECEPTOR INTERACTING PROTEIN"/>
    <property type="match status" value="1"/>
</dbReference>
<accession>A0ABR3CS94</accession>
<dbReference type="GeneID" id="92006223"/>
<evidence type="ECO:0000259" key="4">
    <source>
        <dbReference type="Pfam" id="PF10350"/>
    </source>
</evidence>
<dbReference type="EMBL" id="JAJVCZ030000002">
    <property type="protein sequence ID" value="KAL0263161.1"/>
    <property type="molecule type" value="Genomic_DNA"/>
</dbReference>
<feature type="domain" description="DUF2428" evidence="4">
    <location>
        <begin position="703"/>
        <end position="941"/>
    </location>
</feature>
<evidence type="ECO:0000313" key="8">
    <source>
        <dbReference type="Proteomes" id="UP001430584"/>
    </source>
</evidence>
<dbReference type="RefSeq" id="XP_066636190.1">
    <property type="nucleotide sequence ID" value="XM_066773623.1"/>
</dbReference>
<dbReference type="Pfam" id="PF26523">
    <property type="entry name" value="Trm732_C"/>
    <property type="match status" value="1"/>
</dbReference>
<feature type="region of interest" description="Disordered" evidence="3">
    <location>
        <begin position="1429"/>
        <end position="1450"/>
    </location>
</feature>
<dbReference type="InterPro" id="IPR056843">
    <property type="entry name" value="THADA-like_TPR"/>
</dbReference>
<evidence type="ECO:0008006" key="9">
    <source>
        <dbReference type="Google" id="ProtNLM"/>
    </source>
</evidence>
<dbReference type="Pfam" id="PF25150">
    <property type="entry name" value="TPR_Trm732"/>
    <property type="match status" value="1"/>
</dbReference>
<evidence type="ECO:0000256" key="2">
    <source>
        <dbReference type="ARBA" id="ARBA00022694"/>
    </source>
</evidence>
<feature type="domain" description="tRNA (32-2'-O)-methyltransferase regulator THADA-like C-terminal TPR repeats region" evidence="6">
    <location>
        <begin position="943"/>
        <end position="1092"/>
    </location>
</feature>
<evidence type="ECO:0000259" key="5">
    <source>
        <dbReference type="Pfam" id="PF25150"/>
    </source>
</evidence>
<proteinExistence type="inferred from homology"/>
<dbReference type="Proteomes" id="UP001430584">
    <property type="component" value="Unassembled WGS sequence"/>
</dbReference>
<evidence type="ECO:0000313" key="7">
    <source>
        <dbReference type="EMBL" id="KAL0263161.1"/>
    </source>
</evidence>
<feature type="domain" description="tRNA (32-2'-O)-methyltransferase regulator THADA-like TPR repeats region" evidence="5">
    <location>
        <begin position="251"/>
        <end position="538"/>
    </location>
</feature>
<feature type="region of interest" description="Disordered" evidence="3">
    <location>
        <begin position="1347"/>
        <end position="1384"/>
    </location>
</feature>
<evidence type="ECO:0000256" key="3">
    <source>
        <dbReference type="SAM" id="MobiDB-lite"/>
    </source>
</evidence>
<gene>
    <name evidence="7" type="ORF">SLS55_002138</name>
</gene>
<keyword evidence="2" id="KW-0819">tRNA processing</keyword>
<keyword evidence="8" id="KW-1185">Reference proteome</keyword>
<dbReference type="InterPro" id="IPR019442">
    <property type="entry name" value="THADA/TRM732_DUF2428"/>
</dbReference>
<comment type="caution">
    <text evidence="7">The sequence shown here is derived from an EMBL/GenBank/DDBJ whole genome shotgun (WGS) entry which is preliminary data.</text>
</comment>
<dbReference type="Pfam" id="PF25151">
    <property type="entry name" value="TPR_Trm732_C"/>
    <property type="match status" value="1"/>
</dbReference>
<dbReference type="InterPro" id="IPR016024">
    <property type="entry name" value="ARM-type_fold"/>
</dbReference>